<evidence type="ECO:0000259" key="6">
    <source>
        <dbReference type="PROSITE" id="PS51471"/>
    </source>
</evidence>
<dbReference type="InterPro" id="IPR027450">
    <property type="entry name" value="AlkB-like"/>
</dbReference>
<keyword evidence="8" id="KW-1185">Reference proteome</keyword>
<evidence type="ECO:0000256" key="3">
    <source>
        <dbReference type="ARBA" id="ARBA00023002"/>
    </source>
</evidence>
<dbReference type="EC" id="1.14.11.33" evidence="7"/>
<comment type="cofactor">
    <cofactor evidence="5">
        <name>Fe(2+)</name>
        <dbReference type="ChEBI" id="CHEBI:29033"/>
    </cofactor>
    <text evidence="5">Binds 1 Fe(2+) ion per subunit.</text>
</comment>
<evidence type="ECO:0000313" key="8">
    <source>
        <dbReference type="Proteomes" id="UP000271587"/>
    </source>
</evidence>
<reference evidence="7 8" key="1">
    <citation type="submission" date="2018-11" db="EMBL/GenBank/DDBJ databases">
        <authorList>
            <person name="Kleinhagauer T."/>
            <person name="Glaeser S.P."/>
            <person name="Spergser J."/>
            <person name="Ruckert C."/>
            <person name="Kaempfer P."/>
            <person name="Busse H.-J."/>
        </authorList>
    </citation>
    <scope>NUCLEOTIDE SEQUENCE [LARGE SCALE GENOMIC DNA]</scope>
    <source>
        <strain evidence="7 8">W8</strain>
    </source>
</reference>
<accession>A0A3G6IXW4</accession>
<dbReference type="Pfam" id="PF13532">
    <property type="entry name" value="2OG-FeII_Oxy_2"/>
    <property type="match status" value="1"/>
</dbReference>
<evidence type="ECO:0000313" key="7">
    <source>
        <dbReference type="EMBL" id="AZA10403.1"/>
    </source>
</evidence>
<dbReference type="Gene3D" id="2.60.120.590">
    <property type="entry name" value="Alpha-ketoglutarate-dependent dioxygenase AlkB-like"/>
    <property type="match status" value="1"/>
</dbReference>
<evidence type="ECO:0000256" key="5">
    <source>
        <dbReference type="PIRSR" id="PIRSR604574-2"/>
    </source>
</evidence>
<organism evidence="7 8">
    <name type="scientific">Corynebacterium gerontici</name>
    <dbReference type="NCBI Taxonomy" id="2079234"/>
    <lineage>
        <taxon>Bacteria</taxon>
        <taxon>Bacillati</taxon>
        <taxon>Actinomycetota</taxon>
        <taxon>Actinomycetes</taxon>
        <taxon>Mycobacteriales</taxon>
        <taxon>Corynebacteriaceae</taxon>
        <taxon>Corynebacterium</taxon>
    </lineage>
</organism>
<keyword evidence="4 5" id="KW-0408">Iron</keyword>
<dbReference type="GO" id="GO:0035515">
    <property type="term" value="F:oxidative RNA demethylase activity"/>
    <property type="evidence" value="ECO:0007669"/>
    <property type="project" value="TreeGrafter"/>
</dbReference>
<dbReference type="EMBL" id="CP033897">
    <property type="protein sequence ID" value="AZA10403.1"/>
    <property type="molecule type" value="Genomic_DNA"/>
</dbReference>
<evidence type="ECO:0000256" key="4">
    <source>
        <dbReference type="ARBA" id="ARBA00023004"/>
    </source>
</evidence>
<dbReference type="SUPFAM" id="SSF51197">
    <property type="entry name" value="Clavaminate synthase-like"/>
    <property type="match status" value="1"/>
</dbReference>
<dbReference type="GO" id="GO:0035516">
    <property type="term" value="F:broad specificity oxidative DNA demethylase activity"/>
    <property type="evidence" value="ECO:0007669"/>
    <property type="project" value="UniProtKB-EC"/>
</dbReference>
<dbReference type="PROSITE" id="PS51471">
    <property type="entry name" value="FE2OG_OXY"/>
    <property type="match status" value="1"/>
</dbReference>
<sequence length="207" mass="22780">MHLPGALKFPVQSKLVQQARDLARTVQGSALAMRKPRLKSGEMKVHMLSLGRHWEYGSQQYVRSWGGVAVPQVPQHWTQLAHHLLAQAGALDESLAAWAEHYRVEAALVNYYPDDASMGMHQDAFEDSNAPVISLSIGDEAIFRAGNNETRTKPYEDLRLMSGDVVIFGGPSRAMFHGVPKLFPCTAPSGCGLSAGRINITFRQVEV</sequence>
<dbReference type="KEGG" id="cgk:CGERO_00325"/>
<dbReference type="GO" id="GO:0008198">
    <property type="term" value="F:ferrous iron binding"/>
    <property type="evidence" value="ECO:0007669"/>
    <property type="project" value="TreeGrafter"/>
</dbReference>
<dbReference type="PANTHER" id="PTHR16557">
    <property type="entry name" value="ALKYLATED DNA REPAIR PROTEIN ALKB-RELATED"/>
    <property type="match status" value="1"/>
</dbReference>
<keyword evidence="2 7" id="KW-0223">Dioxygenase</keyword>
<dbReference type="PANTHER" id="PTHR16557:SF2">
    <property type="entry name" value="NUCLEIC ACID DIOXYGENASE ALKBH1"/>
    <property type="match status" value="1"/>
</dbReference>
<evidence type="ECO:0000256" key="1">
    <source>
        <dbReference type="ARBA" id="ARBA00022723"/>
    </source>
</evidence>
<dbReference type="GO" id="GO:0005737">
    <property type="term" value="C:cytoplasm"/>
    <property type="evidence" value="ECO:0007669"/>
    <property type="project" value="TreeGrafter"/>
</dbReference>
<protein>
    <submittedName>
        <fullName evidence="7">Alpha-ketoglutarate-dependent dioxygenase AlkB</fullName>
        <ecNumber evidence="7">1.14.11.33</ecNumber>
    </submittedName>
</protein>
<feature type="binding site" evidence="5">
    <location>
        <position position="121"/>
    </location>
    <ligand>
        <name>Fe cation</name>
        <dbReference type="ChEBI" id="CHEBI:24875"/>
        <note>catalytic</note>
    </ligand>
</feature>
<dbReference type="Proteomes" id="UP000271587">
    <property type="component" value="Chromosome"/>
</dbReference>
<dbReference type="InterPro" id="IPR005123">
    <property type="entry name" value="Oxoglu/Fe-dep_dioxygenase_dom"/>
</dbReference>
<evidence type="ECO:0000256" key="2">
    <source>
        <dbReference type="ARBA" id="ARBA00022964"/>
    </source>
</evidence>
<dbReference type="InterPro" id="IPR037151">
    <property type="entry name" value="AlkB-like_sf"/>
</dbReference>
<dbReference type="InterPro" id="IPR004574">
    <property type="entry name" value="Alkb"/>
</dbReference>
<dbReference type="AlphaFoldDB" id="A0A3G6IXW4"/>
<keyword evidence="1 5" id="KW-0479">Metal-binding</keyword>
<name>A0A3G6IXW4_9CORY</name>
<keyword evidence="3 7" id="KW-0560">Oxidoreductase</keyword>
<gene>
    <name evidence="7" type="primary">alkB</name>
    <name evidence="7" type="ORF">CGERO_00325</name>
</gene>
<feature type="binding site" evidence="5">
    <location>
        <position position="177"/>
    </location>
    <ligand>
        <name>Fe cation</name>
        <dbReference type="ChEBI" id="CHEBI:24875"/>
        <note>catalytic</note>
    </ligand>
</feature>
<feature type="binding site" evidence="5">
    <location>
        <position position="123"/>
    </location>
    <ligand>
        <name>Fe cation</name>
        <dbReference type="ChEBI" id="CHEBI:24875"/>
        <note>catalytic</note>
    </ligand>
</feature>
<proteinExistence type="predicted"/>
<dbReference type="GO" id="GO:0035513">
    <property type="term" value="P:oxidative RNA demethylation"/>
    <property type="evidence" value="ECO:0007669"/>
    <property type="project" value="TreeGrafter"/>
</dbReference>
<feature type="domain" description="Fe2OG dioxygenase" evidence="6">
    <location>
        <begin position="103"/>
        <end position="206"/>
    </location>
</feature>